<dbReference type="AlphaFoldDB" id="L2FRL7"/>
<gene>
    <name evidence="2" type="ORF">CGGC5_10642</name>
</gene>
<name>L2FRL7_COLFN</name>
<proteinExistence type="predicted"/>
<evidence type="ECO:0000256" key="1">
    <source>
        <dbReference type="SAM" id="Phobius"/>
    </source>
</evidence>
<feature type="transmembrane region" description="Helical" evidence="1">
    <location>
        <begin position="83"/>
        <end position="104"/>
    </location>
</feature>
<keyword evidence="1" id="KW-1133">Transmembrane helix</keyword>
<dbReference type="HOGENOM" id="CLU_2170886_0_0_1"/>
<sequence>MYSLGDSAADGSVNLSCVSDASSVTSSPNHHSPQRVSYASGAATLIRNHWKAITRNILAIITMAASIFVMAERSKRGFDDILWRSLWCFSIVWSCLLCFCWSQMLKSPNA</sequence>
<keyword evidence="1" id="KW-0812">Transmembrane</keyword>
<organism evidence="2">
    <name type="scientific">Colletotrichum fructicola (strain Nara gc5)</name>
    <name type="common">Anthracnose fungus</name>
    <name type="synonym">Colletotrichum gloeosporioides (strain Nara gc5)</name>
    <dbReference type="NCBI Taxonomy" id="1213859"/>
    <lineage>
        <taxon>Eukaryota</taxon>
        <taxon>Fungi</taxon>
        <taxon>Dikarya</taxon>
        <taxon>Ascomycota</taxon>
        <taxon>Pezizomycotina</taxon>
        <taxon>Sordariomycetes</taxon>
        <taxon>Hypocreomycetidae</taxon>
        <taxon>Glomerellales</taxon>
        <taxon>Glomerellaceae</taxon>
        <taxon>Colletotrichum</taxon>
        <taxon>Colletotrichum gloeosporioides species complex</taxon>
    </lineage>
</organism>
<reference evidence="2" key="1">
    <citation type="submission" date="2012-08" db="EMBL/GenBank/DDBJ databases">
        <title>Genome analysis of Colletotrichum orbiculare and Colletotrichum fructicola.</title>
        <authorList>
            <person name="Gan P.H.P."/>
            <person name="Ikeda K."/>
            <person name="Irieda H."/>
            <person name="Narusaka M."/>
            <person name="O'Connell R.J."/>
            <person name="Narusaka Y."/>
            <person name="Takano Y."/>
            <person name="Kubo Y."/>
            <person name="Shirasu K."/>
        </authorList>
    </citation>
    <scope>NUCLEOTIDE SEQUENCE</scope>
    <source>
        <strain evidence="2">Nara gc5</strain>
    </source>
</reference>
<keyword evidence="1" id="KW-0472">Membrane</keyword>
<accession>L2FRL7</accession>
<protein>
    <submittedName>
        <fullName evidence="2">Uncharacterized protein</fullName>
    </submittedName>
</protein>
<feature type="transmembrane region" description="Helical" evidence="1">
    <location>
        <begin position="53"/>
        <end position="71"/>
    </location>
</feature>
<evidence type="ECO:0000313" key="2">
    <source>
        <dbReference type="EMBL" id="ELA28815.1"/>
    </source>
</evidence>
<dbReference type="EMBL" id="KB020897">
    <property type="protein sequence ID" value="ELA28815.1"/>
    <property type="molecule type" value="Genomic_DNA"/>
</dbReference>